<dbReference type="EMBL" id="JAWDJW010003971">
    <property type="protein sequence ID" value="KAK3076437.1"/>
    <property type="molecule type" value="Genomic_DNA"/>
</dbReference>
<reference evidence="1" key="1">
    <citation type="submission" date="2024-09" db="EMBL/GenBank/DDBJ databases">
        <title>Black Yeasts Isolated from many extreme environments.</title>
        <authorList>
            <person name="Coleine C."/>
            <person name="Stajich J.E."/>
            <person name="Selbmann L."/>
        </authorList>
    </citation>
    <scope>NUCLEOTIDE SEQUENCE</scope>
    <source>
        <strain evidence="1">CCFEE 5737</strain>
    </source>
</reference>
<gene>
    <name evidence="1" type="ORF">LTS18_013009</name>
</gene>
<evidence type="ECO:0000313" key="2">
    <source>
        <dbReference type="Proteomes" id="UP001186974"/>
    </source>
</evidence>
<organism evidence="1 2">
    <name type="scientific">Coniosporium uncinatum</name>
    <dbReference type="NCBI Taxonomy" id="93489"/>
    <lineage>
        <taxon>Eukaryota</taxon>
        <taxon>Fungi</taxon>
        <taxon>Dikarya</taxon>
        <taxon>Ascomycota</taxon>
        <taxon>Pezizomycotina</taxon>
        <taxon>Dothideomycetes</taxon>
        <taxon>Dothideomycetes incertae sedis</taxon>
        <taxon>Coniosporium</taxon>
    </lineage>
</organism>
<dbReference type="Proteomes" id="UP001186974">
    <property type="component" value="Unassembled WGS sequence"/>
</dbReference>
<keyword evidence="2" id="KW-1185">Reference proteome</keyword>
<evidence type="ECO:0000313" key="1">
    <source>
        <dbReference type="EMBL" id="KAK3076437.1"/>
    </source>
</evidence>
<accession>A0ACC3DIQ0</accession>
<comment type="caution">
    <text evidence="1">The sequence shown here is derived from an EMBL/GenBank/DDBJ whole genome shotgun (WGS) entry which is preliminary data.</text>
</comment>
<protein>
    <submittedName>
        <fullName evidence="1">Uncharacterized protein</fullName>
    </submittedName>
</protein>
<sequence length="497" mass="55154">MLDWENDPYLKNFDLKISRAPAEVKGRLLPCPEPTFANGKVTARDASQGRWRIDGKKFAATNPQPLKSWAVCVIGDKGPPNMDPAKKFFNEFGRIYATQHGGNIIAKEPAFVAGNLAKGGEMITEVWNAGGNKFQMKPQILFFVVNDKNSDTYLRIKKSCECRYGVVSQVLQAQHVFKMSPQYISNVCMKVNAKLGGYTCKAVGQVLPKIAPDHMKRPTMIIGADVSHAAPGAIDAASMAAITMTINKECTRYAAQCDTNGARVEMITTTNINNLCGRLFKMWQQMVGNGNLPERVYYIRDGVSEGQYQQVLESEVRDMKELFRTLNPKANVKFTVVIASKRHHVRFFPGQGVGDRNGNPMPGTLVETGCTHPFEFDFYLCAHSAIKGTARPIHYHVLLNETGMGAEELEQMIFEHSFQYMRSTTPVSLHPAVYYAHLASNRAKAHENKQAVSSGKKETEKKQTGTGTNSSDKTPTEVAPLLEMANQLGINASMWYI</sequence>
<proteinExistence type="predicted"/>
<name>A0ACC3DIQ0_9PEZI</name>